<organism evidence="1 2">
    <name type="scientific">Polaromonas naphthalenivorans (strain CJ2)</name>
    <dbReference type="NCBI Taxonomy" id="365044"/>
    <lineage>
        <taxon>Bacteria</taxon>
        <taxon>Pseudomonadati</taxon>
        <taxon>Pseudomonadota</taxon>
        <taxon>Betaproteobacteria</taxon>
        <taxon>Burkholderiales</taxon>
        <taxon>Comamonadaceae</taxon>
        <taxon>Polaromonas</taxon>
    </lineage>
</organism>
<evidence type="ECO:0000313" key="2">
    <source>
        <dbReference type="Proteomes" id="UP000000644"/>
    </source>
</evidence>
<gene>
    <name evidence="1" type="ordered locus">Pnap_2413</name>
</gene>
<accession>A1VPZ2</accession>
<evidence type="ECO:0000313" key="1">
    <source>
        <dbReference type="EMBL" id="ABM37720.1"/>
    </source>
</evidence>
<dbReference type="Proteomes" id="UP000000644">
    <property type="component" value="Chromosome"/>
</dbReference>
<dbReference type="EMBL" id="CP000529">
    <property type="protein sequence ID" value="ABM37720.1"/>
    <property type="molecule type" value="Genomic_DNA"/>
</dbReference>
<protein>
    <submittedName>
        <fullName evidence="1">Uncharacterized protein</fullName>
    </submittedName>
</protein>
<name>A1VPZ2_POLNA</name>
<keyword evidence="2" id="KW-1185">Reference proteome</keyword>
<dbReference type="AlphaFoldDB" id="A1VPZ2"/>
<dbReference type="KEGG" id="pna:Pnap_2413"/>
<reference evidence="2" key="1">
    <citation type="journal article" date="2009" name="Environ. Microbiol.">
        <title>The genome of Polaromonas naphthalenivorans strain CJ2, isolated from coal tar-contaminated sediment, reveals physiological and metabolic versatility and evolution through extensive horizontal gene transfer.</title>
        <authorList>
            <person name="Yagi J.M."/>
            <person name="Sims D."/>
            <person name="Brettin T."/>
            <person name="Bruce D."/>
            <person name="Madsen E.L."/>
        </authorList>
    </citation>
    <scope>NUCLEOTIDE SEQUENCE [LARGE SCALE GENOMIC DNA]</scope>
    <source>
        <strain evidence="2">CJ2</strain>
    </source>
</reference>
<sequence>MAAAVAAAAAASSASSSPLHEGAHTAWDLPSTFRVPIRERARCLPHMKHDMVAAPNDVVAAKGEPDTFDL</sequence>
<dbReference type="HOGENOM" id="CLU_195399_0_0_4"/>
<proteinExistence type="predicted"/>